<feature type="transmembrane region" description="Helical" evidence="1">
    <location>
        <begin position="1589"/>
        <end position="1615"/>
    </location>
</feature>
<accession>A0AAV9Y376</accession>
<keyword evidence="1" id="KW-0812">Transmembrane</keyword>
<name>A0AAV9Y376_9CRYT</name>
<proteinExistence type="predicted"/>
<sequence>MIKIAILAAAECRINDLSRLLKSPEVQKCWKLIFNSIPETLQIDNYLYIIPKPGTYQNNNEFENKDEVSLFINNNSIFFDTFDSIVDWSLQRCYHIMKNTFDLKFALPFLTSIIKHLGFVVNSDKQTVSINMDYFLPQFHNSTLLLFSFYSTLIQYTIIEKFKLRCSETIDIINFVNKEPSERLKYFMNLCLKCPESELDGILLEYFGTYIIINHIKFIISKKHKQTQFDSYLNGMCKPFINKCDIIDHLQIIPIDSKMVVENKSDLNSYIGLNIRTSLEDLIIDYLSNEIGNLPIKFFCKLSKIIISNSSPIMEHYKRVISCPLKILQIIILSINGTNSPLLNSNALEIQDYIDEIYKYIPNNESLIKQINKPLAIRNINLFNRSENVDITILCPFCKRSSINYVGDSGEKYMNWLESICISIEFHEKQQLIVDIIREFPLKFTKNIKLFELTKSLKSPELLECFFIRLLRNIPVIYSLGVVRDFISLYEIISSATKLPNSVFGNLIDSIIYLLKTVLYKKQVNNIEDFLVETISSLFSNSSDINQFTTKIYEIFDDILENYSSLDIEYFNLFISKLNNFIDGIPIITDKIRLKGHIDSIRDSIHMSIAIQSLKDTRPRTSDLYPILSFISDRELDKINRIRILNDCIYYDPKFILKNRNNTEIITNLLISNPFLCIIDNNSPIHSKLDYIISLLDEKVEFTIPDITVAKVKTLLLYEYEEYAIEIILENLKYYHSDDLYSISLFTILNHYDGCKHICSAELHTLLRQLEELVVTKFPFKFLELYMAHKSTKIVGKSYEVNAEKILENVQNSFRCIYYCKNTTVGSFYDLYINSSFDVYKNTNEINNIYFTTNNFSDIHICTSTDLLLYNCKKTIEIISSTNVNSMIKLQICKSIITILYKKELYVEFREVIQSFISIYKIIRSYTDSLNSLYLDNSVEDKEKQEFLIEESKLPIYLLSFDSSEWIRRWKIFMGAINFQNIEPLIYNINKFANNHSKIPLFVSFELLRLIEMPLPEQSSKYVYPVLSKRHITIINKYPEHSISILNEYYQPKDPRKNLNNIFVRLLFIITNISQSNVNTTLGYNLGLSNIYIFKIILVMFRVFPFINLNCFSVNISKEQYFGIFENIISFMNTWDNYWYLRKVLSSFGKDLLTSFSLFTLENAFFVEKRFSQERYKRLLTKDGKPISQILFDLLINASYDCDGLLNFIIRLSSNKAYQIDIISLLNNILKNEKYENNEAEKLLYNLSIVVLNIKLSERIKMYKDATLDLKTGFDYTLTFCLDGLLNWKINELNDLLDIIKYTGCGYYKLFYDAIMLKISDIDITNYSGVFELCNFVEKLFSRCTWMLEEPLIEFYPLELLLKISSALIKTAVNLREQIIATTILYYLKKYGINNIELFQGFFLIIKRNIVDISNIKSSPDLNTKTLSPLFNEIKRVIISLPLLKTYSNYFVVHDIMCELISLKMMVIPFKNMKIHRDNHFELCDEDGITSKDVEDISELAYCIFKKLFFENNIFSFKLFLWFIFGTFLLNEIHSIDIFEDLLRKKMFDISIVSSRKYVLKSATNIRIEKILLSKTADSYFHKRSVPELITLIILTLHGYSFMLVGTNVFSSFIIPLLELSNTVIDVDFITLGGHVCNKFDIHSYSNIDLSLIGIFFNIFVMFRNSVLELLILQLLSLKLYSIAMEIILIDFKIIGNSISSQKYVLKVILKYLSKISKLESNFFNQFQENQNFDTLPDVFQLVLNNKISVFNRDRNYLLDSYLPRYIFHQLSYQYYRIFRTNKEKTKVLAEFKNSLFSSVVKVINTKLTT</sequence>
<keyword evidence="1" id="KW-1133">Transmembrane helix</keyword>
<evidence type="ECO:0000313" key="3">
    <source>
        <dbReference type="Proteomes" id="UP001311799"/>
    </source>
</evidence>
<dbReference type="EMBL" id="JAWDEY010000013">
    <property type="protein sequence ID" value="KAK6589276.1"/>
    <property type="molecule type" value="Genomic_DNA"/>
</dbReference>
<evidence type="ECO:0000313" key="2">
    <source>
        <dbReference type="EMBL" id="KAK6589276.1"/>
    </source>
</evidence>
<keyword evidence="1" id="KW-0472">Membrane</keyword>
<comment type="caution">
    <text evidence="2">The sequence shown here is derived from an EMBL/GenBank/DDBJ whole genome shotgun (WGS) entry which is preliminary data.</text>
</comment>
<gene>
    <name evidence="2" type="ORF">RS030_213413</name>
</gene>
<reference evidence="2 3" key="1">
    <citation type="submission" date="2023-10" db="EMBL/GenBank/DDBJ databases">
        <title>Comparative genomics analysis reveals potential genetic determinants of host preference in Cryptosporidium xiaoi.</title>
        <authorList>
            <person name="Xiao L."/>
            <person name="Li J."/>
        </authorList>
    </citation>
    <scope>NUCLEOTIDE SEQUENCE [LARGE SCALE GENOMIC DNA]</scope>
    <source>
        <strain evidence="2 3">52996</strain>
    </source>
</reference>
<keyword evidence="3" id="KW-1185">Reference proteome</keyword>
<protein>
    <submittedName>
        <fullName evidence="2">Uncharacterized protein</fullName>
    </submittedName>
</protein>
<feature type="transmembrane region" description="Helical" evidence="1">
    <location>
        <begin position="1519"/>
        <end position="1539"/>
    </location>
</feature>
<organism evidence="2 3">
    <name type="scientific">Cryptosporidium xiaoi</name>
    <dbReference type="NCBI Taxonomy" id="659607"/>
    <lineage>
        <taxon>Eukaryota</taxon>
        <taxon>Sar</taxon>
        <taxon>Alveolata</taxon>
        <taxon>Apicomplexa</taxon>
        <taxon>Conoidasida</taxon>
        <taxon>Coccidia</taxon>
        <taxon>Eucoccidiorida</taxon>
        <taxon>Eimeriorina</taxon>
        <taxon>Cryptosporidiidae</taxon>
        <taxon>Cryptosporidium</taxon>
    </lineage>
</organism>
<evidence type="ECO:0000256" key="1">
    <source>
        <dbReference type="SAM" id="Phobius"/>
    </source>
</evidence>
<dbReference type="Proteomes" id="UP001311799">
    <property type="component" value="Unassembled WGS sequence"/>
</dbReference>